<dbReference type="InterPro" id="IPR002110">
    <property type="entry name" value="Ankyrin_rpt"/>
</dbReference>
<dbReference type="EMBL" id="FN649760">
    <property type="protein sequence ID" value="CBJ32087.1"/>
    <property type="molecule type" value="Genomic_DNA"/>
</dbReference>
<organism evidence="4 5">
    <name type="scientific">Ectocarpus siliculosus</name>
    <name type="common">Brown alga</name>
    <name type="synonym">Conferva siliculosa</name>
    <dbReference type="NCBI Taxonomy" id="2880"/>
    <lineage>
        <taxon>Eukaryota</taxon>
        <taxon>Sar</taxon>
        <taxon>Stramenopiles</taxon>
        <taxon>Ochrophyta</taxon>
        <taxon>PX clade</taxon>
        <taxon>Phaeophyceae</taxon>
        <taxon>Ectocarpales</taxon>
        <taxon>Ectocarpaceae</taxon>
        <taxon>Ectocarpus</taxon>
    </lineage>
</organism>
<feature type="repeat" description="ANK" evidence="3">
    <location>
        <begin position="1"/>
        <end position="27"/>
    </location>
</feature>
<dbReference type="InterPro" id="IPR036770">
    <property type="entry name" value="Ankyrin_rpt-contain_sf"/>
</dbReference>
<dbReference type="SUPFAM" id="SSF48403">
    <property type="entry name" value="Ankyrin repeat"/>
    <property type="match status" value="1"/>
</dbReference>
<reference evidence="4 5" key="1">
    <citation type="journal article" date="2010" name="Nature">
        <title>The Ectocarpus genome and the independent evolution of multicellularity in brown algae.</title>
        <authorList>
            <person name="Cock J.M."/>
            <person name="Sterck L."/>
            <person name="Rouze P."/>
            <person name="Scornet D."/>
            <person name="Allen A.E."/>
            <person name="Amoutzias G."/>
            <person name="Anthouard V."/>
            <person name="Artiguenave F."/>
            <person name="Aury J.M."/>
            <person name="Badger J.H."/>
            <person name="Beszteri B."/>
            <person name="Billiau K."/>
            <person name="Bonnet E."/>
            <person name="Bothwell J.H."/>
            <person name="Bowler C."/>
            <person name="Boyen C."/>
            <person name="Brownlee C."/>
            <person name="Carrano C.J."/>
            <person name="Charrier B."/>
            <person name="Cho G.Y."/>
            <person name="Coelho S.M."/>
            <person name="Collen J."/>
            <person name="Corre E."/>
            <person name="Da Silva C."/>
            <person name="Delage L."/>
            <person name="Delaroque N."/>
            <person name="Dittami S.M."/>
            <person name="Doulbeau S."/>
            <person name="Elias M."/>
            <person name="Farnham G."/>
            <person name="Gachon C.M."/>
            <person name="Gschloessl B."/>
            <person name="Heesch S."/>
            <person name="Jabbari K."/>
            <person name="Jubin C."/>
            <person name="Kawai H."/>
            <person name="Kimura K."/>
            <person name="Kloareg B."/>
            <person name="Kupper F.C."/>
            <person name="Lang D."/>
            <person name="Le Bail A."/>
            <person name="Leblanc C."/>
            <person name="Lerouge P."/>
            <person name="Lohr M."/>
            <person name="Lopez P.J."/>
            <person name="Martens C."/>
            <person name="Maumus F."/>
            <person name="Michel G."/>
            <person name="Miranda-Saavedra D."/>
            <person name="Morales J."/>
            <person name="Moreau H."/>
            <person name="Motomura T."/>
            <person name="Nagasato C."/>
            <person name="Napoli C.A."/>
            <person name="Nelson D.R."/>
            <person name="Nyvall-Collen P."/>
            <person name="Peters A.F."/>
            <person name="Pommier C."/>
            <person name="Potin P."/>
            <person name="Poulain J."/>
            <person name="Quesneville H."/>
            <person name="Read B."/>
            <person name="Rensing S.A."/>
            <person name="Ritter A."/>
            <person name="Rousvoal S."/>
            <person name="Samanta M."/>
            <person name="Samson G."/>
            <person name="Schroeder D.C."/>
            <person name="Segurens B."/>
            <person name="Strittmatter M."/>
            <person name="Tonon T."/>
            <person name="Tregear J.W."/>
            <person name="Valentin K."/>
            <person name="von Dassow P."/>
            <person name="Yamagishi T."/>
            <person name="Van de Peer Y."/>
            <person name="Wincker P."/>
        </authorList>
    </citation>
    <scope>NUCLEOTIDE SEQUENCE [LARGE SCALE GENOMIC DNA]</scope>
    <source>
        <strain evidence="5">Ec32 / CCAP1310/4</strain>
    </source>
</reference>
<feature type="repeat" description="ANK" evidence="3">
    <location>
        <begin position="38"/>
        <end position="70"/>
    </location>
</feature>
<evidence type="ECO:0000313" key="4">
    <source>
        <dbReference type="EMBL" id="CBJ32087.1"/>
    </source>
</evidence>
<dbReference type="SMART" id="SM00248">
    <property type="entry name" value="ANK"/>
    <property type="match status" value="5"/>
</dbReference>
<evidence type="ECO:0000256" key="1">
    <source>
        <dbReference type="ARBA" id="ARBA00022737"/>
    </source>
</evidence>
<dbReference type="PANTHER" id="PTHR24198">
    <property type="entry name" value="ANKYRIN REPEAT AND PROTEIN KINASE DOMAIN-CONTAINING PROTEIN"/>
    <property type="match status" value="1"/>
</dbReference>
<evidence type="ECO:0000256" key="2">
    <source>
        <dbReference type="ARBA" id="ARBA00023043"/>
    </source>
</evidence>
<keyword evidence="5" id="KW-1185">Reference proteome</keyword>
<protein>
    <submittedName>
        <fullName evidence="4">EsV-1-199</fullName>
    </submittedName>
</protein>
<dbReference type="STRING" id="2880.D7FWJ9"/>
<dbReference type="Gene3D" id="1.25.40.20">
    <property type="entry name" value="Ankyrin repeat-containing domain"/>
    <property type="match status" value="3"/>
</dbReference>
<accession>D7FWJ9</accession>
<dbReference type="eggNOG" id="KOG0508">
    <property type="taxonomic scope" value="Eukaryota"/>
</dbReference>
<dbReference type="AlphaFoldDB" id="D7FWJ9"/>
<keyword evidence="2 3" id="KW-0040">ANK repeat</keyword>
<dbReference type="InParanoid" id="D7FWJ9"/>
<evidence type="ECO:0000313" key="5">
    <source>
        <dbReference type="Proteomes" id="UP000002630"/>
    </source>
</evidence>
<proteinExistence type="predicted"/>
<dbReference type="PANTHER" id="PTHR24198:SF165">
    <property type="entry name" value="ANKYRIN REPEAT-CONTAINING PROTEIN-RELATED"/>
    <property type="match status" value="1"/>
</dbReference>
<dbReference type="Pfam" id="PF12796">
    <property type="entry name" value="Ank_2"/>
    <property type="match status" value="2"/>
</dbReference>
<dbReference type="OrthoDB" id="194358at2759"/>
<evidence type="ECO:0000256" key="3">
    <source>
        <dbReference type="PROSITE-ProRule" id="PRU00023"/>
    </source>
</evidence>
<keyword evidence="1" id="KW-0677">Repeat</keyword>
<sequence length="206" mass="21603">MMAAMMGYSHIVKILLEKGANVSSVADPGITALHATSEGCTPLHLATEKGSPEAVRALIEAGANPDRRTPTSAWHRCTYIAARSGPLDTLRELLRLKANPLLEFEPPPSSVGCGSAPLDIAAQNGHSDIVRELVEQLGIEGCDPKKGGEPALHVAASDQHVDIMAILTGAGVVDTTGLALIGAAGHGREVSAKFLLRQRHKESKGR</sequence>
<dbReference type="Proteomes" id="UP000002630">
    <property type="component" value="Unassembled WGS sequence"/>
</dbReference>
<gene>
    <name evidence="4" type="ORF">Esi_0307_0007</name>
</gene>
<name>D7FWJ9_ECTSI</name>
<dbReference type="PROSITE" id="PS50297">
    <property type="entry name" value="ANK_REP_REGION"/>
    <property type="match status" value="2"/>
</dbReference>
<dbReference type="PROSITE" id="PS50088">
    <property type="entry name" value="ANK_REPEAT"/>
    <property type="match status" value="2"/>
</dbReference>